<evidence type="ECO:0000313" key="2">
    <source>
        <dbReference type="Proteomes" id="UP000286415"/>
    </source>
</evidence>
<evidence type="ECO:0000313" key="1">
    <source>
        <dbReference type="EMBL" id="KAG5445855.1"/>
    </source>
</evidence>
<reference evidence="1 2" key="2">
    <citation type="journal article" date="2021" name="Genomics">
        <title>High-quality reference genome for Clonorchis sinensis.</title>
        <authorList>
            <person name="Young N.D."/>
            <person name="Stroehlein A.J."/>
            <person name="Kinkar L."/>
            <person name="Wang T."/>
            <person name="Sohn W.M."/>
            <person name="Chang B.C.H."/>
            <person name="Kaur P."/>
            <person name="Weisz D."/>
            <person name="Dudchenko O."/>
            <person name="Aiden E.L."/>
            <person name="Korhonen P.K."/>
            <person name="Gasser R.B."/>
        </authorList>
    </citation>
    <scope>NUCLEOTIDE SEQUENCE [LARGE SCALE GENOMIC DNA]</scope>
    <source>
        <strain evidence="1">Cs-k2</strain>
    </source>
</reference>
<sequence length="262" mass="29477">MLRNWYPSCAIDNPRNSSIAIVNINGQNGFPHLIPSCLLIPHVISSIKLQSDGSTARLGRLSACFAAESTCFQYCSASRGRPQLTLHRSFHDRSSTANASSFRLVMIPDCDSRENTRRSILASELLEWDSRSDLVQPTTLTDRQLFNQWFGQGHCMMIPPVVLASYLVLILIADQPRNIVPISRTAWFACHSGKSANLLTERSVVQTRPLPLDLFCLGFRNLAVFQPWYFLRVTWQLGTERVLQLNGRCNLISIPIILSLFA</sequence>
<protein>
    <submittedName>
        <fullName evidence="1">Uncharacterized protein</fullName>
    </submittedName>
</protein>
<dbReference type="Proteomes" id="UP000286415">
    <property type="component" value="Unassembled WGS sequence"/>
</dbReference>
<dbReference type="InParanoid" id="A0A419Q5J9"/>
<gene>
    <name evidence="1" type="ORF">CSKR_111998</name>
</gene>
<name>A0A419Q5J9_CLOSI</name>
<keyword evidence="2" id="KW-1185">Reference proteome</keyword>
<dbReference type="AlphaFoldDB" id="A0A419Q5J9"/>
<comment type="caution">
    <text evidence="1">The sequence shown here is derived from an EMBL/GenBank/DDBJ whole genome shotgun (WGS) entry which is preliminary data.</text>
</comment>
<organism evidence="1 2">
    <name type="scientific">Clonorchis sinensis</name>
    <name type="common">Chinese liver fluke</name>
    <dbReference type="NCBI Taxonomy" id="79923"/>
    <lineage>
        <taxon>Eukaryota</taxon>
        <taxon>Metazoa</taxon>
        <taxon>Spiralia</taxon>
        <taxon>Lophotrochozoa</taxon>
        <taxon>Platyhelminthes</taxon>
        <taxon>Trematoda</taxon>
        <taxon>Digenea</taxon>
        <taxon>Opisthorchiida</taxon>
        <taxon>Opisthorchiata</taxon>
        <taxon>Opisthorchiidae</taxon>
        <taxon>Clonorchis</taxon>
    </lineage>
</organism>
<accession>A0A419Q5J9</accession>
<proteinExistence type="predicted"/>
<reference evidence="1 2" key="1">
    <citation type="journal article" date="2018" name="Biotechnol. Adv.">
        <title>Improved genomic resources and new bioinformatic workflow for the carcinogenic parasite Clonorchis sinensis: Biotechnological implications.</title>
        <authorList>
            <person name="Wang D."/>
            <person name="Korhonen P.K."/>
            <person name="Gasser R.B."/>
            <person name="Young N.D."/>
        </authorList>
    </citation>
    <scope>NUCLEOTIDE SEQUENCE [LARGE SCALE GENOMIC DNA]</scope>
    <source>
        <strain evidence="1">Cs-k2</strain>
    </source>
</reference>
<dbReference type="EMBL" id="NIRI02000056">
    <property type="protein sequence ID" value="KAG5445855.1"/>
    <property type="molecule type" value="Genomic_DNA"/>
</dbReference>